<protein>
    <submittedName>
        <fullName evidence="1">Uncharacterized protein</fullName>
    </submittedName>
</protein>
<name>A0AAW2Y0E3_9LAMI</name>
<gene>
    <name evidence="1" type="ORF">Slati_0444700</name>
</gene>
<comment type="caution">
    <text evidence="1">The sequence shown here is derived from an EMBL/GenBank/DDBJ whole genome shotgun (WGS) entry which is preliminary data.</text>
</comment>
<dbReference type="AlphaFoldDB" id="A0AAW2Y0E3"/>
<accession>A0AAW2Y0E3</accession>
<organism evidence="1">
    <name type="scientific">Sesamum latifolium</name>
    <dbReference type="NCBI Taxonomy" id="2727402"/>
    <lineage>
        <taxon>Eukaryota</taxon>
        <taxon>Viridiplantae</taxon>
        <taxon>Streptophyta</taxon>
        <taxon>Embryophyta</taxon>
        <taxon>Tracheophyta</taxon>
        <taxon>Spermatophyta</taxon>
        <taxon>Magnoliopsida</taxon>
        <taxon>eudicotyledons</taxon>
        <taxon>Gunneridae</taxon>
        <taxon>Pentapetalae</taxon>
        <taxon>asterids</taxon>
        <taxon>lamiids</taxon>
        <taxon>Lamiales</taxon>
        <taxon>Pedaliaceae</taxon>
        <taxon>Sesamum</taxon>
    </lineage>
</organism>
<dbReference type="EMBL" id="JACGWN010000002">
    <property type="protein sequence ID" value="KAL0458175.1"/>
    <property type="molecule type" value="Genomic_DNA"/>
</dbReference>
<reference evidence="1" key="1">
    <citation type="submission" date="2020-06" db="EMBL/GenBank/DDBJ databases">
        <authorList>
            <person name="Li T."/>
            <person name="Hu X."/>
            <person name="Zhang T."/>
            <person name="Song X."/>
            <person name="Zhang H."/>
            <person name="Dai N."/>
            <person name="Sheng W."/>
            <person name="Hou X."/>
            <person name="Wei L."/>
        </authorList>
    </citation>
    <scope>NUCLEOTIDE SEQUENCE</scope>
    <source>
        <strain evidence="1">KEN1</strain>
        <tissue evidence="1">Leaf</tissue>
    </source>
</reference>
<proteinExistence type="predicted"/>
<reference evidence="1" key="2">
    <citation type="journal article" date="2024" name="Plant">
        <title>Genomic evolution and insights into agronomic trait innovations of Sesamum species.</title>
        <authorList>
            <person name="Miao H."/>
            <person name="Wang L."/>
            <person name="Qu L."/>
            <person name="Liu H."/>
            <person name="Sun Y."/>
            <person name="Le M."/>
            <person name="Wang Q."/>
            <person name="Wei S."/>
            <person name="Zheng Y."/>
            <person name="Lin W."/>
            <person name="Duan Y."/>
            <person name="Cao H."/>
            <person name="Xiong S."/>
            <person name="Wang X."/>
            <person name="Wei L."/>
            <person name="Li C."/>
            <person name="Ma Q."/>
            <person name="Ju M."/>
            <person name="Zhao R."/>
            <person name="Li G."/>
            <person name="Mu C."/>
            <person name="Tian Q."/>
            <person name="Mei H."/>
            <person name="Zhang T."/>
            <person name="Gao T."/>
            <person name="Zhang H."/>
        </authorList>
    </citation>
    <scope>NUCLEOTIDE SEQUENCE</scope>
    <source>
        <strain evidence="1">KEN1</strain>
    </source>
</reference>
<sequence>MAGRVRSQALTHGRVGARVRGCSAGSVHGRAQMRTALGRLADGWHRTCPMCGNPQQASKAVRIGSAQVRTGLVACAHGRQADDYRQRPRLGGWLCGLRCGARAGHVMRQLRDDNRPSTWEAAVEGGYGQFSP</sequence>
<evidence type="ECO:0000313" key="1">
    <source>
        <dbReference type="EMBL" id="KAL0458175.1"/>
    </source>
</evidence>